<dbReference type="OrthoDB" id="432234at2759"/>
<accession>A0A0C9XAC2</accession>
<dbReference type="EMBL" id="KN838857">
    <property type="protein sequence ID" value="KIJ93227.1"/>
    <property type="molecule type" value="Genomic_DNA"/>
</dbReference>
<feature type="non-terminal residue" evidence="1">
    <location>
        <position position="55"/>
    </location>
</feature>
<evidence type="ECO:0000313" key="2">
    <source>
        <dbReference type="Proteomes" id="UP000054477"/>
    </source>
</evidence>
<organism evidence="1 2">
    <name type="scientific">Laccaria amethystina LaAM-08-1</name>
    <dbReference type="NCBI Taxonomy" id="1095629"/>
    <lineage>
        <taxon>Eukaryota</taxon>
        <taxon>Fungi</taxon>
        <taxon>Dikarya</taxon>
        <taxon>Basidiomycota</taxon>
        <taxon>Agaricomycotina</taxon>
        <taxon>Agaricomycetes</taxon>
        <taxon>Agaricomycetidae</taxon>
        <taxon>Agaricales</taxon>
        <taxon>Agaricineae</taxon>
        <taxon>Hydnangiaceae</taxon>
        <taxon>Laccaria</taxon>
    </lineage>
</organism>
<sequence length="55" mass="6096">QKVIDSVVQEFSLNEEQERAFRIISTVANHATIKKSEQLKMYLGGMGGTGKSQVI</sequence>
<name>A0A0C9XAC2_9AGAR</name>
<evidence type="ECO:0000313" key="1">
    <source>
        <dbReference type="EMBL" id="KIJ93227.1"/>
    </source>
</evidence>
<dbReference type="AlphaFoldDB" id="A0A0C9XAC2"/>
<protein>
    <submittedName>
        <fullName evidence="1">Uncharacterized protein</fullName>
    </submittedName>
</protein>
<reference evidence="2" key="2">
    <citation type="submission" date="2015-01" db="EMBL/GenBank/DDBJ databases">
        <title>Evolutionary Origins and Diversification of the Mycorrhizal Mutualists.</title>
        <authorList>
            <consortium name="DOE Joint Genome Institute"/>
            <consortium name="Mycorrhizal Genomics Consortium"/>
            <person name="Kohler A."/>
            <person name="Kuo A."/>
            <person name="Nagy L.G."/>
            <person name="Floudas D."/>
            <person name="Copeland A."/>
            <person name="Barry K.W."/>
            <person name="Cichocki N."/>
            <person name="Veneault-Fourrey C."/>
            <person name="LaButti K."/>
            <person name="Lindquist E.A."/>
            <person name="Lipzen A."/>
            <person name="Lundell T."/>
            <person name="Morin E."/>
            <person name="Murat C."/>
            <person name="Riley R."/>
            <person name="Ohm R."/>
            <person name="Sun H."/>
            <person name="Tunlid A."/>
            <person name="Henrissat B."/>
            <person name="Grigoriev I.V."/>
            <person name="Hibbett D.S."/>
            <person name="Martin F."/>
        </authorList>
    </citation>
    <scope>NUCLEOTIDE SEQUENCE [LARGE SCALE GENOMIC DNA]</scope>
    <source>
        <strain evidence="2">LaAM-08-1</strain>
    </source>
</reference>
<feature type="non-terminal residue" evidence="1">
    <location>
        <position position="1"/>
    </location>
</feature>
<keyword evidence="2" id="KW-1185">Reference proteome</keyword>
<dbReference type="Proteomes" id="UP000054477">
    <property type="component" value="Unassembled WGS sequence"/>
</dbReference>
<proteinExistence type="predicted"/>
<dbReference type="HOGENOM" id="CLU_3038030_0_0_1"/>
<gene>
    <name evidence="1" type="ORF">K443DRAFT_47552</name>
</gene>
<reference evidence="1 2" key="1">
    <citation type="submission" date="2014-04" db="EMBL/GenBank/DDBJ databases">
        <authorList>
            <consortium name="DOE Joint Genome Institute"/>
            <person name="Kuo A."/>
            <person name="Kohler A."/>
            <person name="Nagy L.G."/>
            <person name="Floudas D."/>
            <person name="Copeland A."/>
            <person name="Barry K.W."/>
            <person name="Cichocki N."/>
            <person name="Veneault-Fourrey C."/>
            <person name="LaButti K."/>
            <person name="Lindquist E.A."/>
            <person name="Lipzen A."/>
            <person name="Lundell T."/>
            <person name="Morin E."/>
            <person name="Murat C."/>
            <person name="Sun H."/>
            <person name="Tunlid A."/>
            <person name="Henrissat B."/>
            <person name="Grigoriev I.V."/>
            <person name="Hibbett D.S."/>
            <person name="Martin F."/>
            <person name="Nordberg H.P."/>
            <person name="Cantor M.N."/>
            <person name="Hua S.X."/>
        </authorList>
    </citation>
    <scope>NUCLEOTIDE SEQUENCE [LARGE SCALE GENOMIC DNA]</scope>
    <source>
        <strain evidence="1 2">LaAM-08-1</strain>
    </source>
</reference>